<dbReference type="InterPro" id="IPR006076">
    <property type="entry name" value="FAD-dep_OxRdtase"/>
</dbReference>
<dbReference type="SUPFAM" id="SSF51905">
    <property type="entry name" value="FAD/NAD(P)-binding domain"/>
    <property type="match status" value="1"/>
</dbReference>
<feature type="domain" description="FAD dependent oxidoreductase" evidence="6">
    <location>
        <begin position="8"/>
        <end position="366"/>
    </location>
</feature>
<keyword evidence="5" id="KW-0560">Oxidoreductase</keyword>
<keyword evidence="3" id="KW-0285">Flavoprotein</keyword>
<dbReference type="AlphaFoldDB" id="A0AAV1I502"/>
<accession>A0AAV1I502</accession>
<reference evidence="7 8" key="1">
    <citation type="submission" date="2023-10" db="EMBL/GenBank/DDBJ databases">
        <authorList>
            <person name="Maclean D."/>
            <person name="Macfadyen A."/>
        </authorList>
    </citation>
    <scope>NUCLEOTIDE SEQUENCE [LARGE SCALE GENOMIC DNA]</scope>
</reference>
<keyword evidence="4" id="KW-0274">FAD</keyword>
<evidence type="ECO:0000256" key="2">
    <source>
        <dbReference type="ARBA" id="ARBA00010989"/>
    </source>
</evidence>
<comment type="similarity">
    <text evidence="2">Belongs to the MSOX/MTOX family.</text>
</comment>
<comment type="caution">
    <text evidence="7">The sequence shown here is derived from an EMBL/GenBank/DDBJ whole genome shotgun (WGS) entry which is preliminary data.</text>
</comment>
<dbReference type="InterPro" id="IPR036188">
    <property type="entry name" value="FAD/NAD-bd_sf"/>
</dbReference>
<keyword evidence="8" id="KW-1185">Reference proteome</keyword>
<evidence type="ECO:0000313" key="8">
    <source>
        <dbReference type="Proteomes" id="UP001314263"/>
    </source>
</evidence>
<proteinExistence type="inferred from homology"/>
<sequence>MSGEGKYDVIVVGCGAHGSAALYHLARHGLKVLGLEQFSAVAHDKGSSHGSSRIIRLQYHEHPDYVPLLHRAYELWHDLEVDSGKKVLHITGCLEFSDPQRTVSNVFGHALESAVQHKLDHEVLDGDAVNSRFPGYHLPSHFKALYQPQGGIVNSEEGIRAHAEAAQQHGATLHCSEKVQRWRVLPSGEVAVTTEKATYTAGKLVLTAGAWMPEMVPELQGVVQVQRQVIGWFEVSDKKAYSTAAFPVFIFDDPELGEYYGFPEFDGLPGMKIGRFYHLNEATLPDELSRDITEADEKILREGISRYLPGANGKMLKAVACMFSNSPDTRFIMDLHPRHPQVVICSACSGHGYKFSSVIGEILADLAITGTTRHDIGLHRVSAGRRGLEVLYQAGYQPKL</sequence>
<dbReference type="SUPFAM" id="SSF54373">
    <property type="entry name" value="FAD-linked reductases, C-terminal domain"/>
    <property type="match status" value="1"/>
</dbReference>
<name>A0AAV1I502_9CHLO</name>
<dbReference type="Gene3D" id="3.50.50.60">
    <property type="entry name" value="FAD/NAD(P)-binding domain"/>
    <property type="match status" value="1"/>
</dbReference>
<dbReference type="NCBIfam" id="NF008425">
    <property type="entry name" value="PRK11259.1"/>
    <property type="match status" value="1"/>
</dbReference>
<evidence type="ECO:0000256" key="4">
    <source>
        <dbReference type="ARBA" id="ARBA00022827"/>
    </source>
</evidence>
<organism evidence="7 8">
    <name type="scientific">Coccomyxa viridis</name>
    <dbReference type="NCBI Taxonomy" id="1274662"/>
    <lineage>
        <taxon>Eukaryota</taxon>
        <taxon>Viridiplantae</taxon>
        <taxon>Chlorophyta</taxon>
        <taxon>core chlorophytes</taxon>
        <taxon>Trebouxiophyceae</taxon>
        <taxon>Trebouxiophyceae incertae sedis</taxon>
        <taxon>Coccomyxaceae</taxon>
        <taxon>Coccomyxa</taxon>
    </lineage>
</organism>
<dbReference type="Pfam" id="PF01266">
    <property type="entry name" value="DAO"/>
    <property type="match status" value="1"/>
</dbReference>
<comment type="cofactor">
    <cofactor evidence="1">
        <name>FAD</name>
        <dbReference type="ChEBI" id="CHEBI:57692"/>
    </cofactor>
</comment>
<evidence type="ECO:0000259" key="6">
    <source>
        <dbReference type="Pfam" id="PF01266"/>
    </source>
</evidence>
<dbReference type="InterPro" id="IPR045170">
    <property type="entry name" value="MTOX"/>
</dbReference>
<evidence type="ECO:0000313" key="7">
    <source>
        <dbReference type="EMBL" id="CAK0781564.1"/>
    </source>
</evidence>
<evidence type="ECO:0000256" key="3">
    <source>
        <dbReference type="ARBA" id="ARBA00022630"/>
    </source>
</evidence>
<gene>
    <name evidence="7" type="ORF">CVIRNUC_005406</name>
</gene>
<evidence type="ECO:0000256" key="1">
    <source>
        <dbReference type="ARBA" id="ARBA00001974"/>
    </source>
</evidence>
<dbReference type="Gene3D" id="3.30.9.10">
    <property type="entry name" value="D-Amino Acid Oxidase, subunit A, domain 2"/>
    <property type="match status" value="1"/>
</dbReference>
<dbReference type="Proteomes" id="UP001314263">
    <property type="component" value="Unassembled WGS sequence"/>
</dbReference>
<dbReference type="GO" id="GO:0008115">
    <property type="term" value="F:sarcosine oxidase activity"/>
    <property type="evidence" value="ECO:0007669"/>
    <property type="project" value="TreeGrafter"/>
</dbReference>
<dbReference type="PANTHER" id="PTHR10961">
    <property type="entry name" value="PEROXISOMAL SARCOSINE OXIDASE"/>
    <property type="match status" value="1"/>
</dbReference>
<evidence type="ECO:0000256" key="5">
    <source>
        <dbReference type="ARBA" id="ARBA00023002"/>
    </source>
</evidence>
<dbReference type="EMBL" id="CAUYUE010000006">
    <property type="protein sequence ID" value="CAK0781564.1"/>
    <property type="molecule type" value="Genomic_DNA"/>
</dbReference>
<dbReference type="GO" id="GO:0050660">
    <property type="term" value="F:flavin adenine dinucleotide binding"/>
    <property type="evidence" value="ECO:0007669"/>
    <property type="project" value="InterPro"/>
</dbReference>
<protein>
    <recommendedName>
        <fullName evidence="6">FAD dependent oxidoreductase domain-containing protein</fullName>
    </recommendedName>
</protein>
<dbReference type="PANTHER" id="PTHR10961:SF7">
    <property type="entry name" value="FAD DEPENDENT OXIDOREDUCTASE DOMAIN-CONTAINING PROTEIN"/>
    <property type="match status" value="1"/>
</dbReference>